<dbReference type="PANTHER" id="PTHR34070:SF1">
    <property type="entry name" value="DNA ALKYLATION REPAIR PROTEIN"/>
    <property type="match status" value="1"/>
</dbReference>
<dbReference type="AlphaFoldDB" id="A0A0R1RUC1"/>
<organism evidence="1 2">
    <name type="scientific">Latilactobacillus fuchuensis DSM 14340 = JCM 11249</name>
    <dbReference type="NCBI Taxonomy" id="1423747"/>
    <lineage>
        <taxon>Bacteria</taxon>
        <taxon>Bacillati</taxon>
        <taxon>Bacillota</taxon>
        <taxon>Bacilli</taxon>
        <taxon>Lactobacillales</taxon>
        <taxon>Lactobacillaceae</taxon>
        <taxon>Latilactobacillus</taxon>
    </lineage>
</organism>
<comment type="caution">
    <text evidence="1">The sequence shown here is derived from an EMBL/GenBank/DDBJ whole genome shotgun (WGS) entry which is preliminary data.</text>
</comment>
<dbReference type="eggNOG" id="COG4912">
    <property type="taxonomic scope" value="Bacteria"/>
</dbReference>
<dbReference type="RefSeq" id="WP_035439191.1">
    <property type="nucleotide sequence ID" value="NZ_AZEX01000036.1"/>
</dbReference>
<dbReference type="OrthoDB" id="9775346at2"/>
<dbReference type="CDD" id="cd07064">
    <property type="entry name" value="AlkD_like_1"/>
    <property type="match status" value="1"/>
</dbReference>
<protein>
    <recommendedName>
        <fullName evidence="3">DNA alkylation repair enzyme family protein</fullName>
    </recommendedName>
</protein>
<dbReference type="STRING" id="1423747.FC69_GL001302"/>
<accession>A0A0R1RUC1</accession>
<reference evidence="1 2" key="1">
    <citation type="journal article" date="2015" name="Genome Announc.">
        <title>Expanding the biotechnology potential of lactobacilli through comparative genomics of 213 strains and associated genera.</title>
        <authorList>
            <person name="Sun Z."/>
            <person name="Harris H.M."/>
            <person name="McCann A."/>
            <person name="Guo C."/>
            <person name="Argimon S."/>
            <person name="Zhang W."/>
            <person name="Yang X."/>
            <person name="Jeffery I.B."/>
            <person name="Cooney J.C."/>
            <person name="Kagawa T.F."/>
            <person name="Liu W."/>
            <person name="Song Y."/>
            <person name="Salvetti E."/>
            <person name="Wrobel A."/>
            <person name="Rasinkangas P."/>
            <person name="Parkhill J."/>
            <person name="Rea M.C."/>
            <person name="O'Sullivan O."/>
            <person name="Ritari J."/>
            <person name="Douillard F.P."/>
            <person name="Paul Ross R."/>
            <person name="Yang R."/>
            <person name="Briner A.E."/>
            <person name="Felis G.E."/>
            <person name="de Vos W.M."/>
            <person name="Barrangou R."/>
            <person name="Klaenhammer T.R."/>
            <person name="Caufield P.W."/>
            <person name="Cui Y."/>
            <person name="Zhang H."/>
            <person name="O'Toole P.W."/>
        </authorList>
    </citation>
    <scope>NUCLEOTIDE SEQUENCE [LARGE SCALE GENOMIC DNA]</scope>
    <source>
        <strain evidence="1 2">DSM 14340</strain>
    </source>
</reference>
<proteinExistence type="predicted"/>
<dbReference type="PATRIC" id="fig|1423747.3.peg.1328"/>
<dbReference type="SUPFAM" id="SSF48371">
    <property type="entry name" value="ARM repeat"/>
    <property type="match status" value="1"/>
</dbReference>
<dbReference type="Pfam" id="PF08713">
    <property type="entry name" value="DNA_alkylation"/>
    <property type="match status" value="1"/>
</dbReference>
<name>A0A0R1RUC1_9LACO</name>
<evidence type="ECO:0008006" key="3">
    <source>
        <dbReference type="Google" id="ProtNLM"/>
    </source>
</evidence>
<dbReference type="InterPro" id="IPR014825">
    <property type="entry name" value="DNA_alkylation"/>
</dbReference>
<dbReference type="Proteomes" id="UP000051264">
    <property type="component" value="Unassembled WGS sequence"/>
</dbReference>
<dbReference type="EMBL" id="AZEX01000036">
    <property type="protein sequence ID" value="KRL60465.1"/>
    <property type="molecule type" value="Genomic_DNA"/>
</dbReference>
<sequence>MIKIELPLHPENQVAMARYMQDQFKFNGVKAPERHLLERDIWSAVKHYSATEMLALIRQLYAQEAREYQYLAIDLAVRAKRIWQLADLQDLLAVVTDKAWWDTIDIWRKLYSEYIKLHPEQFDVIWALFAGNDNFWLRRISLILQLGFKNQTRLMHLTQAIEADQATDEFFIQKAIGWALREYAKTDADWVRQFVATHQLASLAQKEALKQIK</sequence>
<evidence type="ECO:0000313" key="2">
    <source>
        <dbReference type="Proteomes" id="UP000051264"/>
    </source>
</evidence>
<evidence type="ECO:0000313" key="1">
    <source>
        <dbReference type="EMBL" id="KRL60465.1"/>
    </source>
</evidence>
<dbReference type="Gene3D" id="1.25.40.290">
    <property type="entry name" value="ARM repeat domains"/>
    <property type="match status" value="1"/>
</dbReference>
<dbReference type="Gene3D" id="1.20.1660.10">
    <property type="entry name" value="Hypothetical protein (EF3068)"/>
    <property type="match status" value="1"/>
</dbReference>
<dbReference type="PANTHER" id="PTHR34070">
    <property type="entry name" value="ARMADILLO-TYPE FOLD"/>
    <property type="match status" value="1"/>
</dbReference>
<gene>
    <name evidence="1" type="ORF">FC69_GL001302</name>
</gene>
<dbReference type="InterPro" id="IPR016024">
    <property type="entry name" value="ARM-type_fold"/>
</dbReference>